<evidence type="ECO:0000313" key="1">
    <source>
        <dbReference type="EMBL" id="BAC93765.1"/>
    </source>
</evidence>
<dbReference type="Proteomes" id="UP000002675">
    <property type="component" value="Chromosome I"/>
</dbReference>
<organism evidence="1 2">
    <name type="scientific">Vibrio vulnificus (strain YJ016)</name>
    <dbReference type="NCBI Taxonomy" id="196600"/>
    <lineage>
        <taxon>Bacteria</taxon>
        <taxon>Pseudomonadati</taxon>
        <taxon>Pseudomonadota</taxon>
        <taxon>Gammaproteobacteria</taxon>
        <taxon>Vibrionales</taxon>
        <taxon>Vibrionaceae</taxon>
        <taxon>Vibrio</taxon>
    </lineage>
</organism>
<dbReference type="AlphaFoldDB" id="Q7MMR6"/>
<evidence type="ECO:0000313" key="2">
    <source>
        <dbReference type="Proteomes" id="UP000002675"/>
    </source>
</evidence>
<protein>
    <submittedName>
        <fullName evidence="1">Uncharacterized protein</fullName>
    </submittedName>
</protein>
<gene>
    <name evidence="1" type="ordered locus">VV1001</name>
</gene>
<sequence>MFKLSQIALETIIFLHVECRYIQKARKCELFGDFSLISP</sequence>
<name>Q7MMR6_VIBVY</name>
<dbReference type="HOGENOM" id="CLU_3319209_0_0_6"/>
<dbReference type="EMBL" id="BA000037">
    <property type="protein sequence ID" value="BAC93765.1"/>
    <property type="molecule type" value="Genomic_DNA"/>
</dbReference>
<dbReference type="KEGG" id="vvy:VV1001"/>
<proteinExistence type="predicted"/>
<reference evidence="1 2" key="1">
    <citation type="journal article" date="2003" name="Genome Res.">
        <title>Comparative genome analysis of Vibrio vulnificus, a marine pathogen.</title>
        <authorList>
            <person name="Chen C.Y."/>
            <person name="Wu K.M."/>
            <person name="Chang Y.C."/>
            <person name="Chang C.H."/>
            <person name="Tsai H.C."/>
            <person name="Liao T.L."/>
            <person name="Liu Y.M."/>
            <person name="Chen H.J."/>
            <person name="Shen A.B."/>
            <person name="Li J.C."/>
            <person name="Su T.L."/>
            <person name="Shao C.P."/>
            <person name="Lee C.T."/>
            <person name="Hor L.I."/>
            <person name="Tsai S.F."/>
        </authorList>
    </citation>
    <scope>NUCLEOTIDE SEQUENCE [LARGE SCALE GENOMIC DNA]</scope>
    <source>
        <strain evidence="1 2">YJ016</strain>
    </source>
</reference>
<accession>Q7MMR6</accession>